<protein>
    <submittedName>
        <fullName evidence="7">IclR family transcriptional regulator</fullName>
    </submittedName>
</protein>
<name>A0A553V4Y3_9DEIO</name>
<reference evidence="7 8" key="1">
    <citation type="submission" date="2019-07" db="EMBL/GenBank/DDBJ databases">
        <title>Deinococcus detaillus sp. nov., isolated from humus soil in Antarctica.</title>
        <authorList>
            <person name="Zhang K."/>
        </authorList>
    </citation>
    <scope>NUCLEOTIDE SEQUENCE [LARGE SCALE GENOMIC DNA]</scope>
    <source>
        <strain evidence="7 8">H1</strain>
    </source>
</reference>
<sequence>MSKADEPRKRPGRTRSAEPEAVRTLERGLIVLRVLGEQSAATLSEVARFAGLSASTTYRLLQTLRQQGFAHEEAGIWQVGIQTFVTGRAYAELDGLVATAKRQMESLVAETGETVNLAVLQAPDVMYVHQVEGRGLMRMFTQIGARSPLYCTGAGKALLAWRDKGDVADLVGAGPYPAFTERTLTSLAAYQAELAEVRQLGYALDNEEREDGVRCVAVPIYGAGGTVTAAMSLSAPASRLGDERVGELAATLQAAAREITVRLGGQRA</sequence>
<dbReference type="Proteomes" id="UP000316092">
    <property type="component" value="Unassembled WGS sequence"/>
</dbReference>
<dbReference type="Pfam" id="PF09339">
    <property type="entry name" value="HTH_IclR"/>
    <property type="match status" value="1"/>
</dbReference>
<keyword evidence="2" id="KW-0238">DNA-binding</keyword>
<dbReference type="SMART" id="SM00346">
    <property type="entry name" value="HTH_ICLR"/>
    <property type="match status" value="1"/>
</dbReference>
<dbReference type="InterPro" id="IPR036388">
    <property type="entry name" value="WH-like_DNA-bd_sf"/>
</dbReference>
<evidence type="ECO:0000259" key="5">
    <source>
        <dbReference type="PROSITE" id="PS51077"/>
    </source>
</evidence>
<evidence type="ECO:0000313" key="7">
    <source>
        <dbReference type="EMBL" id="TSA87515.1"/>
    </source>
</evidence>
<evidence type="ECO:0000259" key="6">
    <source>
        <dbReference type="PROSITE" id="PS51078"/>
    </source>
</evidence>
<dbReference type="Gene3D" id="1.10.10.10">
    <property type="entry name" value="Winged helix-like DNA-binding domain superfamily/Winged helix DNA-binding domain"/>
    <property type="match status" value="1"/>
</dbReference>
<dbReference type="InterPro" id="IPR036390">
    <property type="entry name" value="WH_DNA-bd_sf"/>
</dbReference>
<evidence type="ECO:0000313" key="8">
    <source>
        <dbReference type="Proteomes" id="UP000316092"/>
    </source>
</evidence>
<dbReference type="SUPFAM" id="SSF55781">
    <property type="entry name" value="GAF domain-like"/>
    <property type="match status" value="1"/>
</dbReference>
<dbReference type="PROSITE" id="PS51077">
    <property type="entry name" value="HTH_ICLR"/>
    <property type="match status" value="1"/>
</dbReference>
<dbReference type="EMBL" id="VKDB01000002">
    <property type="protein sequence ID" value="TSA87515.1"/>
    <property type="molecule type" value="Genomic_DNA"/>
</dbReference>
<dbReference type="PANTHER" id="PTHR30136">
    <property type="entry name" value="HELIX-TURN-HELIX TRANSCRIPTIONAL REGULATOR, ICLR FAMILY"/>
    <property type="match status" value="1"/>
</dbReference>
<evidence type="ECO:0000256" key="2">
    <source>
        <dbReference type="ARBA" id="ARBA00023125"/>
    </source>
</evidence>
<dbReference type="GO" id="GO:0003700">
    <property type="term" value="F:DNA-binding transcription factor activity"/>
    <property type="evidence" value="ECO:0007669"/>
    <property type="project" value="TreeGrafter"/>
</dbReference>
<dbReference type="InterPro" id="IPR014757">
    <property type="entry name" value="Tscrpt_reg_IclR_C"/>
</dbReference>
<feature type="domain" description="IclR-ED" evidence="6">
    <location>
        <begin position="82"/>
        <end position="265"/>
    </location>
</feature>
<evidence type="ECO:0000256" key="1">
    <source>
        <dbReference type="ARBA" id="ARBA00023015"/>
    </source>
</evidence>
<dbReference type="InterPro" id="IPR029016">
    <property type="entry name" value="GAF-like_dom_sf"/>
</dbReference>
<dbReference type="GO" id="GO:0045892">
    <property type="term" value="P:negative regulation of DNA-templated transcription"/>
    <property type="evidence" value="ECO:0007669"/>
    <property type="project" value="TreeGrafter"/>
</dbReference>
<dbReference type="Gene3D" id="3.30.450.40">
    <property type="match status" value="1"/>
</dbReference>
<keyword evidence="3" id="KW-0804">Transcription</keyword>
<accession>A0A553V4Y3</accession>
<keyword evidence="1" id="KW-0805">Transcription regulation</keyword>
<dbReference type="PROSITE" id="PS51078">
    <property type="entry name" value="ICLR_ED"/>
    <property type="match status" value="1"/>
</dbReference>
<dbReference type="InterPro" id="IPR005471">
    <property type="entry name" value="Tscrpt_reg_IclR_N"/>
</dbReference>
<feature type="region of interest" description="Disordered" evidence="4">
    <location>
        <begin position="1"/>
        <end position="20"/>
    </location>
</feature>
<dbReference type="SUPFAM" id="SSF46785">
    <property type="entry name" value="Winged helix' DNA-binding domain"/>
    <property type="match status" value="1"/>
</dbReference>
<proteinExistence type="predicted"/>
<keyword evidence="8" id="KW-1185">Reference proteome</keyword>
<dbReference type="GO" id="GO:0003677">
    <property type="term" value="F:DNA binding"/>
    <property type="evidence" value="ECO:0007669"/>
    <property type="project" value="UniProtKB-KW"/>
</dbReference>
<dbReference type="OrthoDB" id="9791752at2"/>
<gene>
    <name evidence="7" type="ORF">FNU79_03270</name>
</gene>
<dbReference type="AlphaFoldDB" id="A0A553V4Y3"/>
<evidence type="ECO:0000256" key="3">
    <source>
        <dbReference type="ARBA" id="ARBA00023163"/>
    </source>
</evidence>
<dbReference type="PANTHER" id="PTHR30136:SF24">
    <property type="entry name" value="HTH-TYPE TRANSCRIPTIONAL REPRESSOR ALLR"/>
    <property type="match status" value="1"/>
</dbReference>
<feature type="domain" description="HTH iclR-type" evidence="5">
    <location>
        <begin position="22"/>
        <end position="81"/>
    </location>
</feature>
<organism evidence="7 8">
    <name type="scientific">Deinococcus detaillensis</name>
    <dbReference type="NCBI Taxonomy" id="2592048"/>
    <lineage>
        <taxon>Bacteria</taxon>
        <taxon>Thermotogati</taxon>
        <taxon>Deinococcota</taxon>
        <taxon>Deinococci</taxon>
        <taxon>Deinococcales</taxon>
        <taxon>Deinococcaceae</taxon>
        <taxon>Deinococcus</taxon>
    </lineage>
</organism>
<comment type="caution">
    <text evidence="7">The sequence shown here is derived from an EMBL/GenBank/DDBJ whole genome shotgun (WGS) entry which is preliminary data.</text>
</comment>
<dbReference type="InterPro" id="IPR050707">
    <property type="entry name" value="HTH_MetabolicPath_Reg"/>
</dbReference>
<dbReference type="RefSeq" id="WP_143719473.1">
    <property type="nucleotide sequence ID" value="NZ_VKDB01000002.1"/>
</dbReference>
<dbReference type="Pfam" id="PF01614">
    <property type="entry name" value="IclR_C"/>
    <property type="match status" value="1"/>
</dbReference>
<evidence type="ECO:0000256" key="4">
    <source>
        <dbReference type="SAM" id="MobiDB-lite"/>
    </source>
</evidence>